<dbReference type="SUPFAM" id="SSF52058">
    <property type="entry name" value="L domain-like"/>
    <property type="match status" value="1"/>
</dbReference>
<dbReference type="PANTHER" id="PTHR31639:SF297">
    <property type="entry name" value="OS08G0267800 PROTEIN"/>
    <property type="match status" value="1"/>
</dbReference>
<sequence length="247" mass="27064">MGAAGSSGSHICASPIHAFRTDGVGKCEIYCAARWLCSLSRRSILNLTLSLPGPTLLSWNALIRLHLERCHMTRAPHGFSGFFPSLLSPVLDHVALPFMAGGAQLECLIAATPRLAVLNLSFILDIILVRIPIKPLARTCSLSGAWRHRRRVLWLCISPIRDDGVGKCGIYCAARWLYSLSRRSILNLTLSLPGPTLLSWNALIHLHLERCHMTHAPHIFSGFFPSLLSLVLDHVALPFLAGGAQLE</sequence>
<reference evidence="1" key="3">
    <citation type="submission" date="2015-04" db="UniProtKB">
        <authorList>
            <consortium name="EnsemblPlants"/>
        </authorList>
    </citation>
    <scope>IDENTIFICATION</scope>
</reference>
<accession>A0A0D9X5U6</accession>
<reference evidence="2" key="2">
    <citation type="submission" date="2013-12" db="EMBL/GenBank/DDBJ databases">
        <authorList>
            <person name="Yu Y."/>
            <person name="Lee S."/>
            <person name="de Baynast K."/>
            <person name="Wissotski M."/>
            <person name="Liu L."/>
            <person name="Talag J."/>
            <person name="Goicoechea J."/>
            <person name="Angelova A."/>
            <person name="Jetty R."/>
            <person name="Kudrna D."/>
            <person name="Golser W."/>
            <person name="Rivera L."/>
            <person name="Zhang J."/>
            <person name="Wing R."/>
        </authorList>
    </citation>
    <scope>NUCLEOTIDE SEQUENCE</scope>
</reference>
<dbReference type="PANTHER" id="PTHR31639">
    <property type="entry name" value="F-BOX PROTEIN-LIKE"/>
    <property type="match status" value="1"/>
</dbReference>
<keyword evidence="2" id="KW-1185">Reference proteome</keyword>
<reference evidence="1 2" key="1">
    <citation type="submission" date="2012-08" db="EMBL/GenBank/DDBJ databases">
        <title>Oryza genome evolution.</title>
        <authorList>
            <person name="Wing R.A."/>
        </authorList>
    </citation>
    <scope>NUCLEOTIDE SEQUENCE</scope>
</reference>
<dbReference type="Gramene" id="LPERR08G06820.1">
    <property type="protein sequence ID" value="LPERR08G06820.1"/>
    <property type="gene ID" value="LPERR08G06820"/>
</dbReference>
<name>A0A0D9X5U6_9ORYZ</name>
<evidence type="ECO:0000313" key="2">
    <source>
        <dbReference type="Proteomes" id="UP000032180"/>
    </source>
</evidence>
<dbReference type="EnsemblPlants" id="LPERR08G06820.1">
    <property type="protein sequence ID" value="LPERR08G06820.1"/>
    <property type="gene ID" value="LPERR08G06820"/>
</dbReference>
<dbReference type="Proteomes" id="UP000032180">
    <property type="component" value="Chromosome 8"/>
</dbReference>
<proteinExistence type="predicted"/>
<dbReference type="AlphaFoldDB" id="A0A0D9X5U6"/>
<evidence type="ECO:0000313" key="1">
    <source>
        <dbReference type="EnsemblPlants" id="LPERR08G06820.1"/>
    </source>
</evidence>
<organism evidence="1 2">
    <name type="scientific">Leersia perrieri</name>
    <dbReference type="NCBI Taxonomy" id="77586"/>
    <lineage>
        <taxon>Eukaryota</taxon>
        <taxon>Viridiplantae</taxon>
        <taxon>Streptophyta</taxon>
        <taxon>Embryophyta</taxon>
        <taxon>Tracheophyta</taxon>
        <taxon>Spermatophyta</taxon>
        <taxon>Magnoliopsida</taxon>
        <taxon>Liliopsida</taxon>
        <taxon>Poales</taxon>
        <taxon>Poaceae</taxon>
        <taxon>BOP clade</taxon>
        <taxon>Oryzoideae</taxon>
        <taxon>Oryzeae</taxon>
        <taxon>Oryzinae</taxon>
        <taxon>Leersia</taxon>
    </lineage>
</organism>
<protein>
    <submittedName>
        <fullName evidence="1">Uncharacterized protein</fullName>
    </submittedName>
</protein>
<dbReference type="HOGENOM" id="CLU_1125920_0_0_1"/>